<evidence type="ECO:0000313" key="2">
    <source>
        <dbReference type="EMBL" id="JAP95809.1"/>
    </source>
</evidence>
<dbReference type="EMBL" id="GDID01000797">
    <property type="protein sequence ID" value="JAP95809.1"/>
    <property type="molecule type" value="Transcribed_RNA"/>
</dbReference>
<organism evidence="2">
    <name type="scientific">Trepomonas sp. PC1</name>
    <dbReference type="NCBI Taxonomy" id="1076344"/>
    <lineage>
        <taxon>Eukaryota</taxon>
        <taxon>Metamonada</taxon>
        <taxon>Diplomonadida</taxon>
        <taxon>Hexamitidae</taxon>
        <taxon>Hexamitinae</taxon>
        <taxon>Trepomonas</taxon>
    </lineage>
</organism>
<dbReference type="AlphaFoldDB" id="A0A146KKP8"/>
<accession>A0A146KKP8</accession>
<protein>
    <submittedName>
        <fullName evidence="2">Uncharacterized protein</fullName>
    </submittedName>
</protein>
<reference evidence="2" key="1">
    <citation type="submission" date="2015-07" db="EMBL/GenBank/DDBJ databases">
        <title>Adaptation to a free-living lifestyle via gene acquisitions in the diplomonad Trepomonas sp. PC1.</title>
        <authorList>
            <person name="Xu F."/>
            <person name="Jerlstrom-Hultqvist J."/>
            <person name="Kolisko M."/>
            <person name="Simpson A.G.B."/>
            <person name="Roger A.J."/>
            <person name="Svard S.G."/>
            <person name="Andersson J.O."/>
        </authorList>
    </citation>
    <scope>NUCLEOTIDE SEQUENCE</scope>
    <source>
        <strain evidence="2">PC1</strain>
    </source>
</reference>
<evidence type="ECO:0000256" key="1">
    <source>
        <dbReference type="SAM" id="Coils"/>
    </source>
</evidence>
<feature type="coiled-coil region" evidence="1">
    <location>
        <begin position="309"/>
        <end position="336"/>
    </location>
</feature>
<sequence>MQISVPPIILPPLIPPPSVSPSVNHLLDQTHYYLQKYELQNARRCLFEAYLKYQVNDALMDDKKAYFYTMNGYILMLMVELKQFNELTEMQSCPVDKTSDEQLSLHCSRHAVLNFCKAIEIIESRVTAERSTPRIFLAALFYFKQNYKMAAVFFKQAEAIALGTEGVQSILYNISSYNVVLTQMSQMLLYINQKNQPSKVSNLYNQPDLLKPLNFQLRNQRFLNTQFEVKQIELNLVETKNDFPTELFNLGGTLLVDQIHKQVIFEGHPIDQLFKYQPECEQKFKAEDVYGMKMQSAALSQRFKLLLGNHQYFQNCDQLEKQVQFLERELEQQIKQITKPNSLKDAAHLSKSKEVQALEHFRKRLGTVPQRALVQLDKKKKKGKK</sequence>
<name>A0A146KKP8_9EUKA</name>
<gene>
    <name evidence="2" type="ORF">TPC1_11063</name>
</gene>
<proteinExistence type="predicted"/>
<keyword evidence="1" id="KW-0175">Coiled coil</keyword>